<proteinExistence type="predicted"/>
<protein>
    <submittedName>
        <fullName evidence="3">VOC family protein</fullName>
    </submittedName>
</protein>
<organism evidence="3 4">
    <name type="scientific">Alkalicoccus luteus</name>
    <dbReference type="NCBI Taxonomy" id="1237094"/>
    <lineage>
        <taxon>Bacteria</taxon>
        <taxon>Bacillati</taxon>
        <taxon>Bacillota</taxon>
        <taxon>Bacilli</taxon>
        <taxon>Bacillales</taxon>
        <taxon>Bacillaceae</taxon>
        <taxon>Alkalicoccus</taxon>
    </lineage>
</organism>
<dbReference type="Proteomes" id="UP000752012">
    <property type="component" value="Unassembled WGS sequence"/>
</dbReference>
<dbReference type="PANTHER" id="PTHR36113:SF6">
    <property type="entry name" value="FOSFOMYCIN RESISTANCE PROTEIN FOSX"/>
    <property type="match status" value="1"/>
</dbReference>
<gene>
    <name evidence="3" type="ORF">HCN83_16210</name>
</gene>
<dbReference type="EMBL" id="JAATHJ010000039">
    <property type="protein sequence ID" value="NJP39115.1"/>
    <property type="molecule type" value="Genomic_DNA"/>
</dbReference>
<accession>A0A969TW64</accession>
<dbReference type="GO" id="GO:0046872">
    <property type="term" value="F:metal ion binding"/>
    <property type="evidence" value="ECO:0007669"/>
    <property type="project" value="UniProtKB-KW"/>
</dbReference>
<evidence type="ECO:0000259" key="2">
    <source>
        <dbReference type="PROSITE" id="PS51819"/>
    </source>
</evidence>
<dbReference type="InterPro" id="IPR004360">
    <property type="entry name" value="Glyas_Fos-R_dOase_dom"/>
</dbReference>
<dbReference type="Pfam" id="PF00903">
    <property type="entry name" value="Glyoxalase"/>
    <property type="match status" value="1"/>
</dbReference>
<dbReference type="InterPro" id="IPR037523">
    <property type="entry name" value="VOC_core"/>
</dbReference>
<feature type="domain" description="VOC" evidence="2">
    <location>
        <begin position="4"/>
        <end position="126"/>
    </location>
</feature>
<comment type="caution">
    <text evidence="3">The sequence shown here is derived from an EMBL/GenBank/DDBJ whole genome shotgun (WGS) entry which is preliminary data.</text>
</comment>
<evidence type="ECO:0000313" key="3">
    <source>
        <dbReference type="EMBL" id="NJP39115.1"/>
    </source>
</evidence>
<evidence type="ECO:0000313" key="4">
    <source>
        <dbReference type="Proteomes" id="UP000752012"/>
    </source>
</evidence>
<dbReference type="InterPro" id="IPR051332">
    <property type="entry name" value="Fosfomycin_Res_Enzymes"/>
</dbReference>
<evidence type="ECO:0000256" key="1">
    <source>
        <dbReference type="ARBA" id="ARBA00022723"/>
    </source>
</evidence>
<sequence length="134" mass="15555">MIKGIAHTAFVTGNMEKSLRFYCEDLGLEHAFQIKNDKDEPWIEYIRVAPRQYIELFYGGSGVYEPQKQEIGPHHFCLLVDSVDDIADRLKSRGLHLDTEPKRGVGQNRQCWVRDPDGNRIEFLEPDEDSPHNR</sequence>
<dbReference type="RefSeq" id="WP_168009234.1">
    <property type="nucleotide sequence ID" value="NZ_JAATHJ010000039.1"/>
</dbReference>
<dbReference type="CDD" id="cd06587">
    <property type="entry name" value="VOC"/>
    <property type="match status" value="1"/>
</dbReference>
<keyword evidence="4" id="KW-1185">Reference proteome</keyword>
<dbReference type="InterPro" id="IPR029068">
    <property type="entry name" value="Glyas_Bleomycin-R_OHBP_Dase"/>
</dbReference>
<dbReference type="AlphaFoldDB" id="A0A969TW64"/>
<dbReference type="SUPFAM" id="SSF54593">
    <property type="entry name" value="Glyoxalase/Bleomycin resistance protein/Dihydroxybiphenyl dioxygenase"/>
    <property type="match status" value="1"/>
</dbReference>
<dbReference type="Gene3D" id="3.10.180.10">
    <property type="entry name" value="2,3-Dihydroxybiphenyl 1,2-Dioxygenase, domain 1"/>
    <property type="match status" value="1"/>
</dbReference>
<keyword evidence="1" id="KW-0479">Metal-binding</keyword>
<reference evidence="3 4" key="1">
    <citation type="submission" date="2020-03" db="EMBL/GenBank/DDBJ databases">
        <title>Assessment of the enzymatic potential of alkaline-tolerant lipase obtained from Bacillus luteus H11 (technogenic soil) for the bioremediation of saline soils contaminated with petroleum substances.</title>
        <authorList>
            <person name="Kalwasinska A."/>
        </authorList>
    </citation>
    <scope>NUCLEOTIDE SEQUENCE [LARGE SCALE GENOMIC DNA]</scope>
    <source>
        <strain evidence="3 4">H11</strain>
    </source>
</reference>
<name>A0A969TW64_9BACI</name>
<dbReference type="PANTHER" id="PTHR36113">
    <property type="entry name" value="LYASE, PUTATIVE-RELATED-RELATED"/>
    <property type="match status" value="1"/>
</dbReference>
<dbReference type="PROSITE" id="PS51819">
    <property type="entry name" value="VOC"/>
    <property type="match status" value="1"/>
</dbReference>